<reference evidence="1" key="1">
    <citation type="journal article" date="2014" name="Int. J. Syst. Evol. Microbiol.">
        <title>Complete genome sequence of Corynebacterium casei LMG S-19264T (=DSM 44701T), isolated from a smear-ripened cheese.</title>
        <authorList>
            <consortium name="US DOE Joint Genome Institute (JGI-PGF)"/>
            <person name="Walter F."/>
            <person name="Albersmeier A."/>
            <person name="Kalinowski J."/>
            <person name="Ruckert C."/>
        </authorList>
    </citation>
    <scope>NUCLEOTIDE SEQUENCE</scope>
    <source>
        <strain evidence="1">CGMCC 4.7272</strain>
    </source>
</reference>
<dbReference type="RefSeq" id="WP_308437420.1">
    <property type="nucleotide sequence ID" value="NZ_BAABER010000003.1"/>
</dbReference>
<protein>
    <submittedName>
        <fullName evidence="1">Uncharacterized protein</fullName>
    </submittedName>
</protein>
<dbReference type="AlphaFoldDB" id="A0A917KNA3"/>
<comment type="caution">
    <text evidence="1">The sequence shown here is derived from an EMBL/GenBank/DDBJ whole genome shotgun (WGS) entry which is preliminary data.</text>
</comment>
<name>A0A917KNA3_9ACTN</name>
<dbReference type="Pfam" id="PF06013">
    <property type="entry name" value="WXG100"/>
    <property type="match status" value="1"/>
</dbReference>
<reference evidence="1" key="2">
    <citation type="submission" date="2020-09" db="EMBL/GenBank/DDBJ databases">
        <authorList>
            <person name="Sun Q."/>
            <person name="Zhou Y."/>
        </authorList>
    </citation>
    <scope>NUCLEOTIDE SEQUENCE</scope>
    <source>
        <strain evidence="1">CGMCC 4.7272</strain>
    </source>
</reference>
<dbReference type="InterPro" id="IPR010310">
    <property type="entry name" value="T7SS_ESAT-6-like"/>
</dbReference>
<evidence type="ECO:0000313" key="1">
    <source>
        <dbReference type="EMBL" id="GGJ19617.1"/>
    </source>
</evidence>
<sequence>MAMQQSEERATRDGIRVLEQAFSAIQQRQQGVQNTAADLSTKYQGQDGGKFKSLLEQWDGHVDTILINLDRMVDELNNTLSEQGLVQGSSAEAIDQEYSRSTRVFDELNGYNTDGVQGGTNPNA</sequence>
<organism evidence="1 2">
    <name type="scientific">Streptomyces lacrimifluminis</name>
    <dbReference type="NCBI Taxonomy" id="1500077"/>
    <lineage>
        <taxon>Bacteria</taxon>
        <taxon>Bacillati</taxon>
        <taxon>Actinomycetota</taxon>
        <taxon>Actinomycetes</taxon>
        <taxon>Kitasatosporales</taxon>
        <taxon>Streptomycetaceae</taxon>
        <taxon>Streptomyces</taxon>
    </lineage>
</organism>
<proteinExistence type="predicted"/>
<accession>A0A917KNA3</accession>
<dbReference type="SUPFAM" id="SSF140453">
    <property type="entry name" value="EsxAB dimer-like"/>
    <property type="match status" value="1"/>
</dbReference>
<dbReference type="InterPro" id="IPR036689">
    <property type="entry name" value="ESAT-6-like_sf"/>
</dbReference>
<gene>
    <name evidence="1" type="ORF">GCM10012282_14900</name>
</gene>
<dbReference type="EMBL" id="BMMU01000003">
    <property type="protein sequence ID" value="GGJ19617.1"/>
    <property type="molecule type" value="Genomic_DNA"/>
</dbReference>
<evidence type="ECO:0000313" key="2">
    <source>
        <dbReference type="Proteomes" id="UP000625682"/>
    </source>
</evidence>
<keyword evidence="2" id="KW-1185">Reference proteome</keyword>
<dbReference type="Proteomes" id="UP000625682">
    <property type="component" value="Unassembled WGS sequence"/>
</dbReference>
<dbReference type="Gene3D" id="1.10.287.1060">
    <property type="entry name" value="ESAT-6-like"/>
    <property type="match status" value="1"/>
</dbReference>